<dbReference type="Proteomes" id="UP001187531">
    <property type="component" value="Unassembled WGS sequence"/>
</dbReference>
<dbReference type="CDD" id="cd24142">
    <property type="entry name" value="ACL4-like"/>
    <property type="match status" value="1"/>
</dbReference>
<protein>
    <recommendedName>
        <fullName evidence="5">Assembly chaperone of rpl4</fullName>
    </recommendedName>
</protein>
<accession>A0AA88LGN4</accession>
<evidence type="ECO:0008006" key="5">
    <source>
        <dbReference type="Google" id="ProtNLM"/>
    </source>
</evidence>
<dbReference type="InterPro" id="IPR019734">
    <property type="entry name" value="TPR_rpt"/>
</dbReference>
<feature type="region of interest" description="Disordered" evidence="2">
    <location>
        <begin position="366"/>
        <end position="389"/>
    </location>
</feature>
<evidence type="ECO:0000256" key="1">
    <source>
        <dbReference type="PROSITE-ProRule" id="PRU00339"/>
    </source>
</evidence>
<dbReference type="GO" id="GO:0035091">
    <property type="term" value="F:phosphatidylinositol binding"/>
    <property type="evidence" value="ECO:0007669"/>
    <property type="project" value="TreeGrafter"/>
</dbReference>
<keyword evidence="4" id="KW-1185">Reference proteome</keyword>
<dbReference type="AlphaFoldDB" id="A0AA88LGN4"/>
<dbReference type="Pfam" id="PF13181">
    <property type="entry name" value="TPR_8"/>
    <property type="match status" value="2"/>
</dbReference>
<sequence length="389" mass="44251">MGVSEMKCKNRLCKDKLVKQWCKPLLVKQSCKILKIIMKPFKKQPVGRKTKPLAAVKKAIKTDKPESLDEILKRAEMAIDMFDYSLAQKYCQKALEIDADNVRALELCGSLLMEVGMPEKAIQCFGRAITLQPEQGYKKYFSVAQLLEGSDSVNCYLKGIEIAEKDDGASNSGIHKEISSAYCSLSELYMTDLCFEDNAESLCEQYVKKSIELDETNPEAYQSYANFLLVKDQKAEAIIQLEKSLSIWFPQFQLIREGKAQGDPVEPCPVNYSARLTTVKLLVELERYETAIEILAGLLEEDDECVQTWYLLGWANFLQGDDFKGNARFYLKKSHEVNSKHPCGDEEMVKHIEELLNELNEGCEINEELEQDGDDEFEDVETSDEEMEA</sequence>
<dbReference type="InterPro" id="IPR011990">
    <property type="entry name" value="TPR-like_helical_dom_sf"/>
</dbReference>
<dbReference type="GO" id="GO:0048264">
    <property type="term" value="P:determination of ventral identity"/>
    <property type="evidence" value="ECO:0007669"/>
    <property type="project" value="TreeGrafter"/>
</dbReference>
<dbReference type="SMART" id="SM00028">
    <property type="entry name" value="TPR"/>
    <property type="match status" value="3"/>
</dbReference>
<keyword evidence="1" id="KW-0802">TPR repeat</keyword>
<dbReference type="EMBL" id="JAVRJZ010000007">
    <property type="protein sequence ID" value="KAK2720930.1"/>
    <property type="molecule type" value="Genomic_DNA"/>
</dbReference>
<organism evidence="3 4">
    <name type="scientific">Artemia franciscana</name>
    <name type="common">Brine shrimp</name>
    <name type="synonym">Artemia sanfranciscana</name>
    <dbReference type="NCBI Taxonomy" id="6661"/>
    <lineage>
        <taxon>Eukaryota</taxon>
        <taxon>Metazoa</taxon>
        <taxon>Ecdysozoa</taxon>
        <taxon>Arthropoda</taxon>
        <taxon>Crustacea</taxon>
        <taxon>Branchiopoda</taxon>
        <taxon>Anostraca</taxon>
        <taxon>Artemiidae</taxon>
        <taxon>Artemia</taxon>
    </lineage>
</organism>
<dbReference type="SUPFAM" id="SSF48452">
    <property type="entry name" value="TPR-like"/>
    <property type="match status" value="2"/>
</dbReference>
<dbReference type="PANTHER" id="PTHR28654:SF1">
    <property type="entry name" value="AXIN INTERACTOR, DORSALIZATION-ASSOCIATED PROTEIN"/>
    <property type="match status" value="1"/>
</dbReference>
<dbReference type="Gene3D" id="1.25.40.10">
    <property type="entry name" value="Tetratricopeptide repeat domain"/>
    <property type="match status" value="2"/>
</dbReference>
<reference evidence="3" key="1">
    <citation type="submission" date="2023-07" db="EMBL/GenBank/DDBJ databases">
        <title>Chromosome-level genome assembly of Artemia franciscana.</title>
        <authorList>
            <person name="Jo E."/>
        </authorList>
    </citation>
    <scope>NUCLEOTIDE SEQUENCE</scope>
    <source>
        <tissue evidence="3">Whole body</tissue>
    </source>
</reference>
<evidence type="ECO:0000256" key="2">
    <source>
        <dbReference type="SAM" id="MobiDB-lite"/>
    </source>
</evidence>
<dbReference type="PROSITE" id="PS50005">
    <property type="entry name" value="TPR"/>
    <property type="match status" value="1"/>
</dbReference>
<gene>
    <name evidence="3" type="ORF">QYM36_004722</name>
</gene>
<evidence type="ECO:0000313" key="4">
    <source>
        <dbReference type="Proteomes" id="UP001187531"/>
    </source>
</evidence>
<proteinExistence type="predicted"/>
<comment type="caution">
    <text evidence="3">The sequence shown here is derived from an EMBL/GenBank/DDBJ whole genome shotgun (WGS) entry which is preliminary data.</text>
</comment>
<dbReference type="PANTHER" id="PTHR28654">
    <property type="entry name" value="AXIN INTERACTOR, DORSALIZATION-ASSOCIATED PROTEIN"/>
    <property type="match status" value="1"/>
</dbReference>
<feature type="repeat" description="TPR" evidence="1">
    <location>
        <begin position="102"/>
        <end position="135"/>
    </location>
</feature>
<dbReference type="GO" id="GO:0016020">
    <property type="term" value="C:membrane"/>
    <property type="evidence" value="ECO:0007669"/>
    <property type="project" value="TreeGrafter"/>
</dbReference>
<evidence type="ECO:0000313" key="3">
    <source>
        <dbReference type="EMBL" id="KAK2720930.1"/>
    </source>
</evidence>
<name>A0AA88LGN4_ARTSF</name>